<dbReference type="EMBL" id="NMQW01000056">
    <property type="protein sequence ID" value="OXM82843.1"/>
    <property type="molecule type" value="Genomic_DNA"/>
</dbReference>
<reference evidence="1 2" key="1">
    <citation type="submission" date="2017-07" db="EMBL/GenBank/DDBJ databases">
        <title>Genome sequencing and assembly of Paenibacillus rigui.</title>
        <authorList>
            <person name="Mayilraj S."/>
        </authorList>
    </citation>
    <scope>NUCLEOTIDE SEQUENCE [LARGE SCALE GENOMIC DNA]</scope>
    <source>
        <strain evidence="1 2">JCM 16352</strain>
    </source>
</reference>
<accession>A0A229UHK5</accession>
<keyword evidence="2" id="KW-1185">Reference proteome</keyword>
<dbReference type="AlphaFoldDB" id="A0A229UHK5"/>
<name>A0A229UHK5_9BACL</name>
<comment type="caution">
    <text evidence="1">The sequence shown here is derived from an EMBL/GenBank/DDBJ whole genome shotgun (WGS) entry which is preliminary data.</text>
</comment>
<sequence length="289" mass="32670">MVAILIGLLLSLHSLPTSTPAWLPAPSKATWLWDTSLLETSSGRAEIVQFAREQQLQRIYVQVNRNLAPAAYRQLIQAASDSRIEVHALDGAPAWALPEESRRITELVQWVKTYNRSAAENERFQGIQVDIEPYLLPAWTTDDQSRLAKAWLQSVTLLHNEVKKDSSLTTSAVLPFWLDQIKLPDREMSLFEAIMTKLDEAALMSYRDQAQDVIDLSAAEMNIAERLGKKVWIGLETNPSPDTPYITFFDKGQEAMMFQLAVMDGVLRLNPSYAGIVIHDYTGWRALRD</sequence>
<proteinExistence type="predicted"/>
<organism evidence="1 2">
    <name type="scientific">Paenibacillus rigui</name>
    <dbReference type="NCBI Taxonomy" id="554312"/>
    <lineage>
        <taxon>Bacteria</taxon>
        <taxon>Bacillati</taxon>
        <taxon>Bacillota</taxon>
        <taxon>Bacilli</taxon>
        <taxon>Bacillales</taxon>
        <taxon>Paenibacillaceae</taxon>
        <taxon>Paenibacillus</taxon>
    </lineage>
</organism>
<gene>
    <name evidence="1" type="ORF">CF651_28810</name>
</gene>
<dbReference type="Proteomes" id="UP000215509">
    <property type="component" value="Unassembled WGS sequence"/>
</dbReference>
<evidence type="ECO:0008006" key="3">
    <source>
        <dbReference type="Google" id="ProtNLM"/>
    </source>
</evidence>
<dbReference type="OrthoDB" id="7054537at2"/>
<evidence type="ECO:0000313" key="1">
    <source>
        <dbReference type="EMBL" id="OXM82843.1"/>
    </source>
</evidence>
<protein>
    <recommendedName>
        <fullName evidence="3">Amidase</fullName>
    </recommendedName>
</protein>
<evidence type="ECO:0000313" key="2">
    <source>
        <dbReference type="Proteomes" id="UP000215509"/>
    </source>
</evidence>
<dbReference type="RefSeq" id="WP_094018317.1">
    <property type="nucleotide sequence ID" value="NZ_NMQW01000056.1"/>
</dbReference>